<dbReference type="InterPro" id="IPR001054">
    <property type="entry name" value="A/G_cyclase"/>
</dbReference>
<dbReference type="GO" id="GO:0004016">
    <property type="term" value="F:adenylate cyclase activity"/>
    <property type="evidence" value="ECO:0007669"/>
    <property type="project" value="TreeGrafter"/>
</dbReference>
<dbReference type="EMBL" id="LAZR01015749">
    <property type="protein sequence ID" value="KKM07541.1"/>
    <property type="molecule type" value="Genomic_DNA"/>
</dbReference>
<dbReference type="PANTHER" id="PTHR16305">
    <property type="entry name" value="TESTICULAR SOLUBLE ADENYLYL CYCLASE"/>
    <property type="match status" value="1"/>
</dbReference>
<evidence type="ECO:0000313" key="4">
    <source>
        <dbReference type="EMBL" id="KKM07541.1"/>
    </source>
</evidence>
<protein>
    <recommendedName>
        <fullName evidence="3">Guanylate cyclase domain-containing protein</fullName>
    </recommendedName>
</protein>
<dbReference type="Pfam" id="PF13191">
    <property type="entry name" value="AAA_16"/>
    <property type="match status" value="1"/>
</dbReference>
<dbReference type="InterPro" id="IPR041664">
    <property type="entry name" value="AAA_16"/>
</dbReference>
<dbReference type="SUPFAM" id="SSF55073">
    <property type="entry name" value="Nucleotide cyclase"/>
    <property type="match status" value="1"/>
</dbReference>
<dbReference type="Gene3D" id="1.25.40.10">
    <property type="entry name" value="Tetratricopeptide repeat domain"/>
    <property type="match status" value="1"/>
</dbReference>
<dbReference type="AlphaFoldDB" id="A0A0F9JPE9"/>
<evidence type="ECO:0000256" key="1">
    <source>
        <dbReference type="ARBA" id="ARBA00022741"/>
    </source>
</evidence>
<dbReference type="Gene3D" id="3.30.70.1230">
    <property type="entry name" value="Nucleotide cyclase"/>
    <property type="match status" value="1"/>
</dbReference>
<gene>
    <name evidence="4" type="ORF">LCGC14_1732890</name>
</gene>
<dbReference type="InterPro" id="IPR027417">
    <property type="entry name" value="P-loop_NTPase"/>
</dbReference>
<dbReference type="PANTHER" id="PTHR16305:SF28">
    <property type="entry name" value="GUANYLATE CYCLASE DOMAIN-CONTAINING PROTEIN"/>
    <property type="match status" value="1"/>
</dbReference>
<keyword evidence="1" id="KW-0547">Nucleotide-binding</keyword>
<dbReference type="PROSITE" id="PS50125">
    <property type="entry name" value="GUANYLATE_CYCLASE_2"/>
    <property type="match status" value="1"/>
</dbReference>
<dbReference type="InterPro" id="IPR025874">
    <property type="entry name" value="DZR"/>
</dbReference>
<feature type="domain" description="Guanylate cyclase" evidence="3">
    <location>
        <begin position="90"/>
        <end position="222"/>
    </location>
</feature>
<feature type="non-terminal residue" evidence="4">
    <location>
        <position position="931"/>
    </location>
</feature>
<evidence type="ECO:0000256" key="2">
    <source>
        <dbReference type="ARBA" id="ARBA00022840"/>
    </source>
</evidence>
<dbReference type="GO" id="GO:0009190">
    <property type="term" value="P:cyclic nucleotide biosynthetic process"/>
    <property type="evidence" value="ECO:0007669"/>
    <property type="project" value="InterPro"/>
</dbReference>
<dbReference type="Pfam" id="PF00211">
    <property type="entry name" value="Guanylate_cyc"/>
    <property type="match status" value="1"/>
</dbReference>
<keyword evidence="2" id="KW-0067">ATP-binding</keyword>
<dbReference type="InterPro" id="IPR029787">
    <property type="entry name" value="Nucleotide_cyclase"/>
</dbReference>
<evidence type="ECO:0000259" key="3">
    <source>
        <dbReference type="PROSITE" id="PS50125"/>
    </source>
</evidence>
<comment type="caution">
    <text evidence="4">The sequence shown here is derived from an EMBL/GenBank/DDBJ whole genome shotgun (WGS) entry which is preliminary data.</text>
</comment>
<dbReference type="GO" id="GO:0005524">
    <property type="term" value="F:ATP binding"/>
    <property type="evidence" value="ECO:0007669"/>
    <property type="project" value="UniProtKB-KW"/>
</dbReference>
<dbReference type="GO" id="GO:0005737">
    <property type="term" value="C:cytoplasm"/>
    <property type="evidence" value="ECO:0007669"/>
    <property type="project" value="TreeGrafter"/>
</dbReference>
<dbReference type="SUPFAM" id="SSF48452">
    <property type="entry name" value="TPR-like"/>
    <property type="match status" value="1"/>
</dbReference>
<reference evidence="4" key="1">
    <citation type="journal article" date="2015" name="Nature">
        <title>Complex archaea that bridge the gap between prokaryotes and eukaryotes.</title>
        <authorList>
            <person name="Spang A."/>
            <person name="Saw J.H."/>
            <person name="Jorgensen S.L."/>
            <person name="Zaremba-Niedzwiedzka K."/>
            <person name="Martijn J."/>
            <person name="Lind A.E."/>
            <person name="van Eijk R."/>
            <person name="Schleper C."/>
            <person name="Guy L."/>
            <person name="Ettema T.J."/>
        </authorList>
    </citation>
    <scope>NUCLEOTIDE SEQUENCE</scope>
</reference>
<dbReference type="SUPFAM" id="SSF52540">
    <property type="entry name" value="P-loop containing nucleoside triphosphate hydrolases"/>
    <property type="match status" value="1"/>
</dbReference>
<name>A0A0F9JPE9_9ZZZZ</name>
<dbReference type="SMART" id="SM00044">
    <property type="entry name" value="CYCc"/>
    <property type="match status" value="1"/>
</dbReference>
<dbReference type="GO" id="GO:0035556">
    <property type="term" value="P:intracellular signal transduction"/>
    <property type="evidence" value="ECO:0007669"/>
    <property type="project" value="InterPro"/>
</dbReference>
<sequence length="931" mass="104936">MKCPKCLSENREGVKFCEECGAEMEMLCPGCGAAIPPGKKFCGECGHELKKTAETPPIDYSEPQSYTPKFLADKILTNRSALEGERKLVTVLFSDVANYTSMSENLDPEEVHQIMDGCFKILMDEIHRYEGTINQFTGDGLMALFGAPVAHEEHAQRACHAALAIQSAVISYGEKIKRDHGQDFKMRIGLNCGPVIVGAIGDDLRMDYTAVGDTTNLAARLESMAEPGSILVSVNTHKLVRYFFEFEPMGRIQIKGKDKPQEAYKLIKAGDVETRMEASLARGLTKLVGRRPEMEILHTAWQRVKSGEGRVVDVVGEAGVGKSRLIYEFQKTIAEEATLLTGICIHYGRSINFLPVIDIVKGAFGIKEGMSEQEAGKRIEERAAEGLASMIPFYLNLLSLKTDDPKFNTLNPEGRKFGTFEAVKDLLLKLSEERPLFVFIEDIHWIDKISEEFFNFFTHSIHGLPIMMQTAYRPEADPPWTKGAHYRQLGLQMLSTGSSVKLVRNILGDLELDPNLEEKIVVKTGGNPFFVEEMVRELLERGDVVKEGDRYVSRQPIDQLDIPSSVQGVLAARMDRLSEDMKRTMQVASVIGRDFAYKLLKSIMELGDELRAHLTNLVGIEVLYEKALYPELEYIFKHALTQEVAYESLLKQRRREIHGRIARTIEELYADRLEQHYELLAHHWELSDSPVRAIEYLVLAGEKSYRSQAANSAVDFYTRALKQIDKSGKAPDPQLMIRIRTGRANPIHAMGNIEQSLADYEEAIRLAHETKDQHTALRCLIEIPQLIYNTTLKDKVPAFCEQGLDLARALDDKGAMARLELNYAYWRYWWEGSNEYKTLQKAINLAEDSGQPQAILHCRLFSGGFERWNGNPQQALEWTEGLAEIARVGFSFLLVGLISFVRAFASIDIGKYGDGIRILERVIDKCKQTSN</sequence>
<dbReference type="CDD" id="cd07302">
    <property type="entry name" value="CHD"/>
    <property type="match status" value="1"/>
</dbReference>
<dbReference type="Pfam" id="PF12773">
    <property type="entry name" value="DZR"/>
    <property type="match status" value="1"/>
</dbReference>
<dbReference type="InterPro" id="IPR011990">
    <property type="entry name" value="TPR-like_helical_dom_sf"/>
</dbReference>
<dbReference type="Gene3D" id="3.40.50.300">
    <property type="entry name" value="P-loop containing nucleotide triphosphate hydrolases"/>
    <property type="match status" value="1"/>
</dbReference>
<organism evidence="4">
    <name type="scientific">marine sediment metagenome</name>
    <dbReference type="NCBI Taxonomy" id="412755"/>
    <lineage>
        <taxon>unclassified sequences</taxon>
        <taxon>metagenomes</taxon>
        <taxon>ecological metagenomes</taxon>
    </lineage>
</organism>
<proteinExistence type="predicted"/>
<accession>A0A0F9JPE9</accession>